<feature type="binding site" evidence="3">
    <location>
        <position position="108"/>
    </location>
    <ligand>
        <name>ATP</name>
        <dbReference type="ChEBI" id="CHEBI:30616"/>
    </ligand>
</feature>
<accession>A0A0R2C928</accession>
<gene>
    <name evidence="3" type="primary">tmcAL</name>
    <name evidence="4" type="ORF">FD19_GL000595</name>
</gene>
<dbReference type="STRING" id="1423810.FD19_GL000595"/>
<dbReference type="SUPFAM" id="SSF52374">
    <property type="entry name" value="Nucleotidylyl transferase"/>
    <property type="match status" value="1"/>
</dbReference>
<dbReference type="EMBL" id="AYZK01000001">
    <property type="protein sequence ID" value="KRM88301.1"/>
    <property type="molecule type" value="Genomic_DNA"/>
</dbReference>
<keyword evidence="4" id="KW-0808">Transferase</keyword>
<dbReference type="Proteomes" id="UP000051789">
    <property type="component" value="Unassembled WGS sequence"/>
</dbReference>
<comment type="caution">
    <text evidence="4">The sequence shown here is derived from an EMBL/GenBank/DDBJ whole genome shotgun (WGS) entry which is preliminary data.</text>
</comment>
<reference evidence="4 5" key="1">
    <citation type="journal article" date="2015" name="Genome Announc.">
        <title>Expanding the biotechnology potential of lactobacilli through comparative genomics of 213 strains and associated genera.</title>
        <authorList>
            <person name="Sun Z."/>
            <person name="Harris H.M."/>
            <person name="McCann A."/>
            <person name="Guo C."/>
            <person name="Argimon S."/>
            <person name="Zhang W."/>
            <person name="Yang X."/>
            <person name="Jeffery I.B."/>
            <person name="Cooney J.C."/>
            <person name="Kagawa T.F."/>
            <person name="Liu W."/>
            <person name="Song Y."/>
            <person name="Salvetti E."/>
            <person name="Wrobel A."/>
            <person name="Rasinkangas P."/>
            <person name="Parkhill J."/>
            <person name="Rea M.C."/>
            <person name="O'Sullivan O."/>
            <person name="Ritari J."/>
            <person name="Douillard F.P."/>
            <person name="Paul Ross R."/>
            <person name="Yang R."/>
            <person name="Briner A.E."/>
            <person name="Felis G.E."/>
            <person name="de Vos W.M."/>
            <person name="Barrangou R."/>
            <person name="Klaenhammer T.R."/>
            <person name="Caufield P.W."/>
            <person name="Cui Y."/>
            <person name="Zhang H."/>
            <person name="O'Toole P.W."/>
        </authorList>
    </citation>
    <scope>NUCLEOTIDE SEQUENCE [LARGE SCALE GENOMIC DNA]</scope>
    <source>
        <strain evidence="4 5">DSM 22698</strain>
    </source>
</reference>
<organism evidence="4 5">
    <name type="scientific">Lacticaseibacillus thailandensis DSM 22698 = JCM 13996</name>
    <dbReference type="NCBI Taxonomy" id="1423810"/>
    <lineage>
        <taxon>Bacteria</taxon>
        <taxon>Bacillati</taxon>
        <taxon>Bacillota</taxon>
        <taxon>Bacilli</taxon>
        <taxon>Lactobacillales</taxon>
        <taxon>Lactobacillaceae</taxon>
        <taxon>Lacticaseibacillus</taxon>
    </lineage>
</organism>
<sequence length="396" mass="42875">MVLGGKAMQAVGVVAEFNPLHNGHVFALQVARRRAAADVVVVVMSGNFVQRGAPAILDKWTRTRLALTAGADLVVELPVYDAVQSGNQFAAGALAQLSALGVSQLAFGTEAPELDYAQLAERMHAMMGQRRDEFHDYTQTYASQLAAAMTAVTGHAVKAPNQMLGVSYAMANLALTHPLTLLPFGRAGVDHDAAKPQAVAGTTMASASAIRERVHAGADVRALVPAATATALRQGPILAWRQLWPLLRYRLQTASLDELATIDQATEGLEHRLRAAAIGAHDFDDLLRRAKSKRYTYARLRRLALAITLNLRHGDVVAARRQRNVHILGFNAVGRAYLKQVKKQAPLPLVSRVSRDMLKPDGSFDLIDRADALISTLTGYEQNYGRVPIMEDLNNA</sequence>
<dbReference type="PATRIC" id="fig|1423810.4.peg.611"/>
<keyword evidence="1 3" id="KW-0436">Ligase</keyword>
<dbReference type="GO" id="GO:0006400">
    <property type="term" value="P:tRNA modification"/>
    <property type="evidence" value="ECO:0007669"/>
    <property type="project" value="UniProtKB-UniRule"/>
</dbReference>
<evidence type="ECO:0000256" key="1">
    <source>
        <dbReference type="ARBA" id="ARBA00022598"/>
    </source>
</evidence>
<dbReference type="Pfam" id="PF05636">
    <property type="entry name" value="HIGH_NTase1"/>
    <property type="match status" value="1"/>
</dbReference>
<dbReference type="HAMAP" id="MF_01539">
    <property type="entry name" value="TmcAL"/>
    <property type="match status" value="1"/>
</dbReference>
<name>A0A0R2C928_9LACO</name>
<feature type="binding site" evidence="3">
    <location>
        <position position="186"/>
    </location>
    <ligand>
        <name>ATP</name>
        <dbReference type="ChEBI" id="CHEBI:30616"/>
    </ligand>
</feature>
<dbReference type="NCBIfam" id="NF010191">
    <property type="entry name" value="PRK13670.1"/>
    <property type="match status" value="1"/>
</dbReference>
<dbReference type="GO" id="GO:0005737">
    <property type="term" value="C:cytoplasm"/>
    <property type="evidence" value="ECO:0007669"/>
    <property type="project" value="UniProtKB-SubCell"/>
</dbReference>
<keyword evidence="3" id="KW-0963">Cytoplasm</keyword>
<dbReference type="InterPro" id="IPR008513">
    <property type="entry name" value="tRNA(Met)_cyd_acetate_ligase"/>
</dbReference>
<comment type="subcellular location">
    <subcellularLocation>
        <location evidence="3">Cytoplasm</location>
    </subcellularLocation>
</comment>
<keyword evidence="5" id="KW-1185">Reference proteome</keyword>
<dbReference type="AlphaFoldDB" id="A0A0R2C928"/>
<keyword evidence="2 3" id="KW-0819">tRNA processing</keyword>
<dbReference type="PANTHER" id="PTHR37825:SF1">
    <property type="entry name" value="TRNA(MET) CYTIDINE ACETATE LIGASE"/>
    <property type="match status" value="1"/>
</dbReference>
<dbReference type="GO" id="GO:0016740">
    <property type="term" value="F:transferase activity"/>
    <property type="evidence" value="ECO:0007669"/>
    <property type="project" value="UniProtKB-KW"/>
</dbReference>
<keyword evidence="3" id="KW-0820">tRNA-binding</keyword>
<comment type="caution">
    <text evidence="3">Lacks conserved residue(s) required for the propagation of feature annotation.</text>
</comment>
<protein>
    <recommendedName>
        <fullName evidence="3">tRNA(Met) cytidine acetate ligase</fullName>
        <ecNumber evidence="3">6.3.4.-</ecNumber>
    </recommendedName>
</protein>
<dbReference type="GO" id="GO:0016879">
    <property type="term" value="F:ligase activity, forming carbon-nitrogen bonds"/>
    <property type="evidence" value="ECO:0007669"/>
    <property type="project" value="UniProtKB-UniRule"/>
</dbReference>
<dbReference type="GO" id="GO:0005524">
    <property type="term" value="F:ATP binding"/>
    <property type="evidence" value="ECO:0007669"/>
    <property type="project" value="UniProtKB-KW"/>
</dbReference>
<dbReference type="InterPro" id="IPR014729">
    <property type="entry name" value="Rossmann-like_a/b/a_fold"/>
</dbReference>
<proteinExistence type="inferred from homology"/>
<feature type="binding site" evidence="3">
    <location>
        <position position="161"/>
    </location>
    <ligand>
        <name>ATP</name>
        <dbReference type="ChEBI" id="CHEBI:30616"/>
    </ligand>
</feature>
<evidence type="ECO:0000256" key="3">
    <source>
        <dbReference type="HAMAP-Rule" id="MF_01539"/>
    </source>
</evidence>
<dbReference type="Gene3D" id="3.40.50.620">
    <property type="entry name" value="HUPs"/>
    <property type="match status" value="1"/>
</dbReference>
<evidence type="ECO:0000256" key="2">
    <source>
        <dbReference type="ARBA" id="ARBA00022694"/>
    </source>
</evidence>
<comment type="function">
    <text evidence="3">Catalyzes the formation of N(4)-acetylcytidine (ac(4)C) at the wobble position of elongator tRNA(Met), using acetate and ATP as substrates. First activates an acetate ion to form acetyladenylate (Ac-AMP) and then transfers the acetyl group to tRNA to form ac(4)C34.</text>
</comment>
<dbReference type="GO" id="GO:0000049">
    <property type="term" value="F:tRNA binding"/>
    <property type="evidence" value="ECO:0007669"/>
    <property type="project" value="UniProtKB-KW"/>
</dbReference>
<evidence type="ECO:0000313" key="5">
    <source>
        <dbReference type="Proteomes" id="UP000051789"/>
    </source>
</evidence>
<keyword evidence="3" id="KW-0067">ATP-binding</keyword>
<comment type="catalytic activity">
    <reaction evidence="3">
        <text>cytidine(34) in elongator tRNA(Met) + acetate + ATP = N(4)-acetylcytidine(34) in elongator tRNA(Met) + AMP + diphosphate</text>
        <dbReference type="Rhea" id="RHEA:58144"/>
        <dbReference type="Rhea" id="RHEA-COMP:10693"/>
        <dbReference type="Rhea" id="RHEA-COMP:10694"/>
        <dbReference type="ChEBI" id="CHEBI:30089"/>
        <dbReference type="ChEBI" id="CHEBI:30616"/>
        <dbReference type="ChEBI" id="CHEBI:33019"/>
        <dbReference type="ChEBI" id="CHEBI:74900"/>
        <dbReference type="ChEBI" id="CHEBI:82748"/>
        <dbReference type="ChEBI" id="CHEBI:456215"/>
    </reaction>
</comment>
<evidence type="ECO:0000313" key="4">
    <source>
        <dbReference type="EMBL" id="KRM88301.1"/>
    </source>
</evidence>
<keyword evidence="3" id="KW-0547">Nucleotide-binding</keyword>
<feature type="binding site" evidence="3">
    <location>
        <begin position="14"/>
        <end position="27"/>
    </location>
    <ligand>
        <name>ATP</name>
        <dbReference type="ChEBI" id="CHEBI:30616"/>
    </ligand>
</feature>
<keyword evidence="3" id="KW-0694">RNA-binding</keyword>
<comment type="similarity">
    <text evidence="3">Belongs to the TmcAL family.</text>
</comment>
<dbReference type="PANTHER" id="PTHR37825">
    <property type="entry name" value="TRNA(MET) CYTIDINE ACETATE LIGASE"/>
    <property type="match status" value="1"/>
</dbReference>
<dbReference type="EC" id="6.3.4.-" evidence="3"/>